<gene>
    <name evidence="3" type="ORF">GCM10009765_56940</name>
</gene>
<dbReference type="Gene3D" id="1.10.1040.10">
    <property type="entry name" value="N-(1-d-carboxylethyl)-l-norvaline Dehydrogenase, domain 2"/>
    <property type="match status" value="1"/>
</dbReference>
<dbReference type="Proteomes" id="UP001500618">
    <property type="component" value="Unassembled WGS sequence"/>
</dbReference>
<proteinExistence type="predicted"/>
<dbReference type="InterPro" id="IPR036291">
    <property type="entry name" value="NAD(P)-bd_dom_sf"/>
</dbReference>
<comment type="caution">
    <text evidence="3">The sequence shown here is derived from an EMBL/GenBank/DDBJ whole genome shotgun (WGS) entry which is preliminary data.</text>
</comment>
<accession>A0ABN2I7S0</accession>
<keyword evidence="4" id="KW-1185">Reference proteome</keyword>
<reference evidence="3 4" key="1">
    <citation type="journal article" date="2019" name="Int. J. Syst. Evol. Microbiol.">
        <title>The Global Catalogue of Microorganisms (GCM) 10K type strain sequencing project: providing services to taxonomists for standard genome sequencing and annotation.</title>
        <authorList>
            <consortium name="The Broad Institute Genomics Platform"/>
            <consortium name="The Broad Institute Genome Sequencing Center for Infectious Disease"/>
            <person name="Wu L."/>
            <person name="Ma J."/>
        </authorList>
    </citation>
    <scope>NUCLEOTIDE SEQUENCE [LARGE SCALE GENOMIC DNA]</scope>
    <source>
        <strain evidence="3 4">JCM 14718</strain>
    </source>
</reference>
<evidence type="ECO:0000313" key="4">
    <source>
        <dbReference type="Proteomes" id="UP001500618"/>
    </source>
</evidence>
<dbReference type="Pfam" id="PF03446">
    <property type="entry name" value="NAD_binding_2"/>
    <property type="match status" value="1"/>
</dbReference>
<organism evidence="3 4">
    <name type="scientific">Fodinicola feengrottensis</name>
    <dbReference type="NCBI Taxonomy" id="435914"/>
    <lineage>
        <taxon>Bacteria</taxon>
        <taxon>Bacillati</taxon>
        <taxon>Actinomycetota</taxon>
        <taxon>Actinomycetes</taxon>
        <taxon>Mycobacteriales</taxon>
        <taxon>Fodinicola</taxon>
    </lineage>
</organism>
<dbReference type="Pfam" id="PF09130">
    <property type="entry name" value="DUF1932"/>
    <property type="match status" value="1"/>
</dbReference>
<protein>
    <recommendedName>
        <fullName evidence="5">DUF1932 domain-containing protein</fullName>
    </recommendedName>
</protein>
<dbReference type="SUPFAM" id="SSF51735">
    <property type="entry name" value="NAD(P)-binding Rossmann-fold domains"/>
    <property type="match status" value="1"/>
</dbReference>
<dbReference type="SUPFAM" id="SSF48179">
    <property type="entry name" value="6-phosphogluconate dehydrogenase C-terminal domain-like"/>
    <property type="match status" value="1"/>
</dbReference>
<evidence type="ECO:0000313" key="3">
    <source>
        <dbReference type="EMBL" id="GAA1700116.1"/>
    </source>
</evidence>
<feature type="domain" description="6-phosphogluconate dehydrogenase NADP-binding" evidence="1">
    <location>
        <begin position="5"/>
        <end position="148"/>
    </location>
</feature>
<dbReference type="InterPro" id="IPR006115">
    <property type="entry name" value="6PGDH_NADP-bd"/>
</dbReference>
<dbReference type="InterPro" id="IPR015814">
    <property type="entry name" value="Pgluconate_DH_NAD-bd_C"/>
</dbReference>
<sequence length="279" mass="29138">MTPTIAVLHPGEMGAAVAQIASLNATEILWVRAGRSPATHARAAAAGLSPVETLQEALRADIVLSICPPAAAEAVAIEVAGAGFQGIYLDANAISPQRAKTIAERVAKAGARSIDGAIVGPPPNATRRNRLYLSGEPADVAAIVELFADSHVGTVDLGTEIGASSAMKMAYAGYNKATSALAAVAHALAAQYGVTEHLMTEAARTTTSALSELADLPSIVDRAWRWAPEMLEVAETMRAAGLPDDFGRAAAIVLEHWAADKDNPGISREDFFERLHDDR</sequence>
<evidence type="ECO:0000259" key="1">
    <source>
        <dbReference type="Pfam" id="PF03446"/>
    </source>
</evidence>
<dbReference type="InterPro" id="IPR013328">
    <property type="entry name" value="6PGD_dom2"/>
</dbReference>
<feature type="domain" description="Phosphogluconate dehydrogenase NAD-binding putative C-terminal" evidence="2">
    <location>
        <begin position="189"/>
        <end position="257"/>
    </location>
</feature>
<dbReference type="RefSeq" id="WP_163571633.1">
    <property type="nucleotide sequence ID" value="NZ_BAAANY010000023.1"/>
</dbReference>
<dbReference type="Gene3D" id="3.40.50.720">
    <property type="entry name" value="NAD(P)-binding Rossmann-like Domain"/>
    <property type="match status" value="1"/>
</dbReference>
<evidence type="ECO:0008006" key="5">
    <source>
        <dbReference type="Google" id="ProtNLM"/>
    </source>
</evidence>
<evidence type="ECO:0000259" key="2">
    <source>
        <dbReference type="Pfam" id="PF09130"/>
    </source>
</evidence>
<name>A0ABN2I7S0_9ACTN</name>
<dbReference type="EMBL" id="BAAANY010000023">
    <property type="protein sequence ID" value="GAA1700116.1"/>
    <property type="molecule type" value="Genomic_DNA"/>
</dbReference>
<dbReference type="InterPro" id="IPR008927">
    <property type="entry name" value="6-PGluconate_DH-like_C_sf"/>
</dbReference>